<evidence type="ECO:0000313" key="4">
    <source>
        <dbReference type="Proteomes" id="UP000467841"/>
    </source>
</evidence>
<feature type="compositionally biased region" description="Polar residues" evidence="1">
    <location>
        <begin position="235"/>
        <end position="245"/>
    </location>
</feature>
<dbReference type="InterPro" id="IPR021139">
    <property type="entry name" value="NYN"/>
</dbReference>
<reference evidence="3" key="1">
    <citation type="submission" date="2020-01" db="EMBL/GenBank/DDBJ databases">
        <authorList>
            <person name="Mishra B."/>
        </authorList>
    </citation>
    <scope>NUCLEOTIDE SEQUENCE [LARGE SCALE GENOMIC DNA]</scope>
</reference>
<dbReference type="PANTHER" id="PTHR14379">
    <property type="entry name" value="LIMKAIN B LKAP"/>
    <property type="match status" value="1"/>
</dbReference>
<feature type="region of interest" description="Disordered" evidence="1">
    <location>
        <begin position="199"/>
        <end position="245"/>
    </location>
</feature>
<dbReference type="GO" id="GO:0010468">
    <property type="term" value="P:regulation of gene expression"/>
    <property type="evidence" value="ECO:0007669"/>
    <property type="project" value="InterPro"/>
</dbReference>
<dbReference type="AlphaFoldDB" id="A0A6D2KI07"/>
<dbReference type="PANTHER" id="PTHR14379:SF22">
    <property type="entry name" value="ENDONUCLEASE OR GLYCOSYL HYDROLASE"/>
    <property type="match status" value="1"/>
</dbReference>
<dbReference type="CDD" id="cd10910">
    <property type="entry name" value="PIN_limkain_b1_N_like"/>
    <property type="match status" value="1"/>
</dbReference>
<dbReference type="GO" id="GO:0005777">
    <property type="term" value="C:peroxisome"/>
    <property type="evidence" value="ECO:0007669"/>
    <property type="project" value="InterPro"/>
</dbReference>
<dbReference type="GO" id="GO:0004540">
    <property type="term" value="F:RNA nuclease activity"/>
    <property type="evidence" value="ECO:0007669"/>
    <property type="project" value="InterPro"/>
</dbReference>
<sequence>MLKYNGAEEASTQSKETGVWWDINICQVPQDFDPCKVRQKLESAFSHSLPTTVLAFGNLERIPPSVLEAISSTGIILRHDQEGEKKSIFLDMKRWTDENPPPATLVLISDREEHFVESGVLPSFEERGYTIIRSFQNHPKVPPNYASRTILWDYLLSAMSEDTKQELKDKYTLSETAWHCDICIVSGESVESLTRHLKSEEHKKQGLMSMSIDPCSSGEEEASTQSNKAIKRQSEASLNTSISRI</sequence>
<proteinExistence type="predicted"/>
<dbReference type="OrthoDB" id="1114196at2759"/>
<dbReference type="InterPro" id="IPR024768">
    <property type="entry name" value="Marf1"/>
</dbReference>
<accession>A0A6D2KI07</accession>
<dbReference type="Pfam" id="PF01936">
    <property type="entry name" value="NYN"/>
    <property type="match status" value="1"/>
</dbReference>
<protein>
    <recommendedName>
        <fullName evidence="2">NYN domain-containing protein</fullName>
    </recommendedName>
</protein>
<keyword evidence="4" id="KW-1185">Reference proteome</keyword>
<dbReference type="Proteomes" id="UP000467841">
    <property type="component" value="Unassembled WGS sequence"/>
</dbReference>
<evidence type="ECO:0000256" key="1">
    <source>
        <dbReference type="SAM" id="MobiDB-lite"/>
    </source>
</evidence>
<comment type="caution">
    <text evidence="3">The sequence shown here is derived from an EMBL/GenBank/DDBJ whole genome shotgun (WGS) entry which is preliminary data.</text>
</comment>
<name>A0A6D2KI07_9BRAS</name>
<evidence type="ECO:0000313" key="3">
    <source>
        <dbReference type="EMBL" id="CAA7054127.1"/>
    </source>
</evidence>
<dbReference type="EMBL" id="CACVBM020001562">
    <property type="protein sequence ID" value="CAA7054127.1"/>
    <property type="molecule type" value="Genomic_DNA"/>
</dbReference>
<organism evidence="3 4">
    <name type="scientific">Microthlaspi erraticum</name>
    <dbReference type="NCBI Taxonomy" id="1685480"/>
    <lineage>
        <taxon>Eukaryota</taxon>
        <taxon>Viridiplantae</taxon>
        <taxon>Streptophyta</taxon>
        <taxon>Embryophyta</taxon>
        <taxon>Tracheophyta</taxon>
        <taxon>Spermatophyta</taxon>
        <taxon>Magnoliopsida</taxon>
        <taxon>eudicotyledons</taxon>
        <taxon>Gunneridae</taxon>
        <taxon>Pentapetalae</taxon>
        <taxon>rosids</taxon>
        <taxon>malvids</taxon>
        <taxon>Brassicales</taxon>
        <taxon>Brassicaceae</taxon>
        <taxon>Coluteocarpeae</taxon>
        <taxon>Microthlaspi</taxon>
    </lineage>
</organism>
<feature type="domain" description="NYN" evidence="2">
    <location>
        <begin position="17"/>
        <end position="116"/>
    </location>
</feature>
<gene>
    <name evidence="3" type="ORF">MERR_LOCUS41363</name>
</gene>
<evidence type="ECO:0000259" key="2">
    <source>
        <dbReference type="Pfam" id="PF01936"/>
    </source>
</evidence>